<dbReference type="Pfam" id="PF13527">
    <property type="entry name" value="Acetyltransf_9"/>
    <property type="match status" value="1"/>
</dbReference>
<dbReference type="Gene3D" id="3.40.630.30">
    <property type="match status" value="1"/>
</dbReference>
<dbReference type="Proteomes" id="UP000619457">
    <property type="component" value="Unassembled WGS sequence"/>
</dbReference>
<comment type="caution">
    <text evidence="2">The sequence shown here is derived from an EMBL/GenBank/DDBJ whole genome shotgun (WGS) entry which is preliminary data.</text>
</comment>
<dbReference type="RefSeq" id="WP_018475120.1">
    <property type="nucleotide sequence ID" value="NZ_BMWX01000001.1"/>
</dbReference>
<sequence>MQLRNASPSDLPAIVELLKTSLGESLIPKSIPLWRWKHEEGPFGQSPVILAEHQGKIVGVRAFMPWKWQGRQKNFASLRAVDTAVHPDYQGQGIFKKLSLSLVQKCTEEGYDFIFNSPNKQSLPGYLKMGWEIHGRLPLQIALVRLPIRSGKPNTEPQALPECPENLLTQVARFKNPMASPLHTVLSPEYLRWRYKNNPLYHYGFLTDEETYLCVFRIKSHSRFDELRICDLYLLGGSDSYAKGHLQEQLAAQCRIHHPALLSGSGIAIPQLESFGLTRFLRVNRGPLVTMRNLNCKTEEWKTLMHKQGLAFSIGDLELF</sequence>
<evidence type="ECO:0000313" key="3">
    <source>
        <dbReference type="Proteomes" id="UP000619457"/>
    </source>
</evidence>
<dbReference type="PROSITE" id="PS51186">
    <property type="entry name" value="GNAT"/>
    <property type="match status" value="1"/>
</dbReference>
<accession>A0A918PJE9</accession>
<dbReference type="InterPro" id="IPR000182">
    <property type="entry name" value="GNAT_dom"/>
</dbReference>
<dbReference type="GO" id="GO:0016747">
    <property type="term" value="F:acyltransferase activity, transferring groups other than amino-acyl groups"/>
    <property type="evidence" value="ECO:0007669"/>
    <property type="project" value="InterPro"/>
</dbReference>
<name>A0A918PJE9_9BACT</name>
<dbReference type="CDD" id="cd04301">
    <property type="entry name" value="NAT_SF"/>
    <property type="match status" value="1"/>
</dbReference>
<feature type="domain" description="N-acetyltransferase" evidence="1">
    <location>
        <begin position="1"/>
        <end position="149"/>
    </location>
</feature>
<protein>
    <recommendedName>
        <fullName evidence="1">N-acetyltransferase domain-containing protein</fullName>
    </recommendedName>
</protein>
<gene>
    <name evidence="2" type="ORF">GCM10007049_00730</name>
</gene>
<dbReference type="AlphaFoldDB" id="A0A918PJE9"/>
<dbReference type="EMBL" id="BMWX01000001">
    <property type="protein sequence ID" value="GGZ12869.1"/>
    <property type="molecule type" value="Genomic_DNA"/>
</dbReference>
<evidence type="ECO:0000259" key="1">
    <source>
        <dbReference type="PROSITE" id="PS51186"/>
    </source>
</evidence>
<reference evidence="2" key="1">
    <citation type="journal article" date="2014" name="Int. J. Syst. Evol. Microbiol.">
        <title>Complete genome sequence of Corynebacterium casei LMG S-19264T (=DSM 44701T), isolated from a smear-ripened cheese.</title>
        <authorList>
            <consortium name="US DOE Joint Genome Institute (JGI-PGF)"/>
            <person name="Walter F."/>
            <person name="Albersmeier A."/>
            <person name="Kalinowski J."/>
            <person name="Ruckert C."/>
        </authorList>
    </citation>
    <scope>NUCLEOTIDE SEQUENCE</scope>
    <source>
        <strain evidence="2">KCTC 12368</strain>
    </source>
</reference>
<proteinExistence type="predicted"/>
<evidence type="ECO:0000313" key="2">
    <source>
        <dbReference type="EMBL" id="GGZ12869.1"/>
    </source>
</evidence>
<dbReference type="SUPFAM" id="SSF55729">
    <property type="entry name" value="Acyl-CoA N-acyltransferases (Nat)"/>
    <property type="match status" value="1"/>
</dbReference>
<keyword evidence="3" id="KW-1185">Reference proteome</keyword>
<organism evidence="2 3">
    <name type="scientific">Echinicola pacifica</name>
    <dbReference type="NCBI Taxonomy" id="346377"/>
    <lineage>
        <taxon>Bacteria</taxon>
        <taxon>Pseudomonadati</taxon>
        <taxon>Bacteroidota</taxon>
        <taxon>Cytophagia</taxon>
        <taxon>Cytophagales</taxon>
        <taxon>Cyclobacteriaceae</taxon>
        <taxon>Echinicola</taxon>
    </lineage>
</organism>
<dbReference type="InterPro" id="IPR016181">
    <property type="entry name" value="Acyl_CoA_acyltransferase"/>
</dbReference>
<reference evidence="2" key="2">
    <citation type="submission" date="2020-09" db="EMBL/GenBank/DDBJ databases">
        <authorList>
            <person name="Sun Q."/>
            <person name="Kim S."/>
        </authorList>
    </citation>
    <scope>NUCLEOTIDE SEQUENCE</scope>
    <source>
        <strain evidence="2">KCTC 12368</strain>
    </source>
</reference>